<dbReference type="EMBL" id="LJQM01000048">
    <property type="protein sequence ID" value="KPX48153.1"/>
    <property type="molecule type" value="Genomic_DNA"/>
</dbReference>
<comment type="caution">
    <text evidence="2">The sequence shown here is derived from an EMBL/GenBank/DDBJ whole genome shotgun (WGS) entry which is preliminary data.</text>
</comment>
<dbReference type="NCBIfam" id="NF038377">
    <property type="entry name" value="TglA_fam_RiPP"/>
    <property type="match status" value="1"/>
</dbReference>
<dbReference type="GeneID" id="96218328"/>
<sequence length="50" mass="5659">MGQPNVQSVENQQAPDDVKHLENTPLATEEVLFEEFDLDDIEVIESKVFA</sequence>
<gene>
    <name evidence="2" type="ORF">ALO68_200182</name>
</gene>
<dbReference type="PATRIC" id="fig|251654.3.peg.3720"/>
<feature type="compositionally biased region" description="Polar residues" evidence="1">
    <location>
        <begin position="1"/>
        <end position="14"/>
    </location>
</feature>
<feature type="region of interest" description="Disordered" evidence="1">
    <location>
        <begin position="1"/>
        <end position="23"/>
    </location>
</feature>
<evidence type="ECO:0000313" key="2">
    <source>
        <dbReference type="EMBL" id="KPX48153.1"/>
    </source>
</evidence>
<proteinExistence type="predicted"/>
<dbReference type="RefSeq" id="WP_162838979.1">
    <property type="nucleotide sequence ID" value="NZ_CP092918.1"/>
</dbReference>
<dbReference type="Proteomes" id="UP000050557">
    <property type="component" value="Unassembled WGS sequence"/>
</dbReference>
<protein>
    <submittedName>
        <fullName evidence="2">Response regulator</fullName>
    </submittedName>
</protein>
<name>A0A0P9SX47_9PSED</name>
<evidence type="ECO:0000313" key="3">
    <source>
        <dbReference type="Proteomes" id="UP000050557"/>
    </source>
</evidence>
<reference evidence="2 3" key="1">
    <citation type="submission" date="2015-09" db="EMBL/GenBank/DDBJ databases">
        <title>Genome announcement of multiple Pseudomonas syringae strains.</title>
        <authorList>
            <person name="Thakur S."/>
            <person name="Wang P.W."/>
            <person name="Gong Y."/>
            <person name="Weir B.S."/>
            <person name="Guttman D.S."/>
        </authorList>
    </citation>
    <scope>NUCLEOTIDE SEQUENCE [LARGE SCALE GENOMIC DNA]</scope>
    <source>
        <strain evidence="2 3">ICMP4531</strain>
    </source>
</reference>
<evidence type="ECO:0000256" key="1">
    <source>
        <dbReference type="SAM" id="MobiDB-lite"/>
    </source>
</evidence>
<organism evidence="2 3">
    <name type="scientific">Pseudomonas syringae pv. helianthi</name>
    <dbReference type="NCBI Taxonomy" id="251654"/>
    <lineage>
        <taxon>Bacteria</taxon>
        <taxon>Pseudomonadati</taxon>
        <taxon>Pseudomonadota</taxon>
        <taxon>Gammaproteobacteria</taxon>
        <taxon>Pseudomonadales</taxon>
        <taxon>Pseudomonadaceae</taxon>
        <taxon>Pseudomonas</taxon>
    </lineage>
</organism>
<accession>A0A0P9SX47</accession>
<dbReference type="AlphaFoldDB" id="A0A0P9SX47"/>